<evidence type="ECO:0000313" key="2">
    <source>
        <dbReference type="Proteomes" id="UP001530377"/>
    </source>
</evidence>
<evidence type="ECO:0000313" key="1">
    <source>
        <dbReference type="EMBL" id="KAL3810172.1"/>
    </source>
</evidence>
<sequence>MIFPPPGPTFKLANAPTTNRFLVHSRSTYASGWSPTLKYPLDKGIGRAVGWYAACKHDAIDHHQRRIQPAPAIVTLLIAPQGYLSQALSVRTNAGSASSTSVRLPLLSHMRKSSMHNGGTLPPPLAPLNTISLMSTAWW</sequence>
<comment type="caution">
    <text evidence="1">The sequence shown here is derived from an EMBL/GenBank/DDBJ whole genome shotgun (WGS) entry which is preliminary data.</text>
</comment>
<gene>
    <name evidence="1" type="ORF">ACHAXA_007059</name>
</gene>
<protein>
    <submittedName>
        <fullName evidence="1">Uncharacterized protein</fullName>
    </submittedName>
</protein>
<dbReference type="EMBL" id="JALLPB020000348">
    <property type="protein sequence ID" value="KAL3810172.1"/>
    <property type="molecule type" value="Genomic_DNA"/>
</dbReference>
<dbReference type="Proteomes" id="UP001530377">
    <property type="component" value="Unassembled WGS sequence"/>
</dbReference>
<keyword evidence="2" id="KW-1185">Reference proteome</keyword>
<name>A0ABD3RCS6_9STRA</name>
<organism evidence="1 2">
    <name type="scientific">Cyclostephanos tholiformis</name>
    <dbReference type="NCBI Taxonomy" id="382380"/>
    <lineage>
        <taxon>Eukaryota</taxon>
        <taxon>Sar</taxon>
        <taxon>Stramenopiles</taxon>
        <taxon>Ochrophyta</taxon>
        <taxon>Bacillariophyta</taxon>
        <taxon>Coscinodiscophyceae</taxon>
        <taxon>Thalassiosirophycidae</taxon>
        <taxon>Stephanodiscales</taxon>
        <taxon>Stephanodiscaceae</taxon>
        <taxon>Cyclostephanos</taxon>
    </lineage>
</organism>
<proteinExistence type="predicted"/>
<dbReference type="AlphaFoldDB" id="A0ABD3RCS6"/>
<reference evidence="1 2" key="1">
    <citation type="submission" date="2024-10" db="EMBL/GenBank/DDBJ databases">
        <title>Updated reference genomes for cyclostephanoid diatoms.</title>
        <authorList>
            <person name="Roberts W.R."/>
            <person name="Alverson A.J."/>
        </authorList>
    </citation>
    <scope>NUCLEOTIDE SEQUENCE [LARGE SCALE GENOMIC DNA]</scope>
    <source>
        <strain evidence="1 2">AJA228-03</strain>
    </source>
</reference>
<accession>A0ABD3RCS6</accession>